<comment type="caution">
    <text evidence="1">The sequence shown here is derived from an EMBL/GenBank/DDBJ whole genome shotgun (WGS) entry which is preliminary data.</text>
</comment>
<evidence type="ECO:0000313" key="1">
    <source>
        <dbReference type="EMBL" id="GFN73932.1"/>
    </source>
</evidence>
<dbReference type="AlphaFoldDB" id="A0AAV3XUE0"/>
<protein>
    <submittedName>
        <fullName evidence="1">Uncharacterized protein</fullName>
    </submittedName>
</protein>
<reference evidence="1 2" key="1">
    <citation type="journal article" date="2021" name="Elife">
        <title>Chloroplast acquisition without the gene transfer in kleptoplastic sea slugs, Plakobranchus ocellatus.</title>
        <authorList>
            <person name="Maeda T."/>
            <person name="Takahashi S."/>
            <person name="Yoshida T."/>
            <person name="Shimamura S."/>
            <person name="Takaki Y."/>
            <person name="Nagai Y."/>
            <person name="Toyoda A."/>
            <person name="Suzuki Y."/>
            <person name="Arimoto A."/>
            <person name="Ishii H."/>
            <person name="Satoh N."/>
            <person name="Nishiyama T."/>
            <person name="Hasebe M."/>
            <person name="Maruyama T."/>
            <person name="Minagawa J."/>
            <person name="Obokata J."/>
            <person name="Shigenobu S."/>
        </authorList>
    </citation>
    <scope>NUCLEOTIDE SEQUENCE [LARGE SCALE GENOMIC DNA]</scope>
</reference>
<dbReference type="EMBL" id="BLXT01000055">
    <property type="protein sequence ID" value="GFN73932.1"/>
    <property type="molecule type" value="Genomic_DNA"/>
</dbReference>
<evidence type="ECO:0000313" key="2">
    <source>
        <dbReference type="Proteomes" id="UP000735302"/>
    </source>
</evidence>
<gene>
    <name evidence="1" type="ORF">PoB_000043800</name>
</gene>
<proteinExistence type="predicted"/>
<name>A0AAV3XUE0_9GAST</name>
<organism evidence="1 2">
    <name type="scientific">Plakobranchus ocellatus</name>
    <dbReference type="NCBI Taxonomy" id="259542"/>
    <lineage>
        <taxon>Eukaryota</taxon>
        <taxon>Metazoa</taxon>
        <taxon>Spiralia</taxon>
        <taxon>Lophotrochozoa</taxon>
        <taxon>Mollusca</taxon>
        <taxon>Gastropoda</taxon>
        <taxon>Heterobranchia</taxon>
        <taxon>Euthyneura</taxon>
        <taxon>Panpulmonata</taxon>
        <taxon>Sacoglossa</taxon>
        <taxon>Placobranchoidea</taxon>
        <taxon>Plakobranchidae</taxon>
        <taxon>Plakobranchus</taxon>
    </lineage>
</organism>
<accession>A0AAV3XUE0</accession>
<keyword evidence="2" id="KW-1185">Reference proteome</keyword>
<sequence>MVEDSMEQLTQFVNKSFENCDSSGAMRIASLVGEAPEVSSDVKQEQTCLDLFKIKYAVKSERQQVDDRLLQYDDGLCIRRETVAAEDEDIGDDVDDDEDDEIDIDNVPEEEEAEEERRNLHKVERFDEDVGKMLLRMARCNCNCIFIDISQLGKDILTSYIQRGNLGEVEKGKSGIGVGIGGGRKAMMMD</sequence>
<dbReference type="Proteomes" id="UP000735302">
    <property type="component" value="Unassembled WGS sequence"/>
</dbReference>